<evidence type="ECO:0000259" key="8">
    <source>
        <dbReference type="PROSITE" id="PS50011"/>
    </source>
</evidence>
<reference evidence="9" key="3">
    <citation type="submission" date="2018-07" db="EMBL/GenBank/DDBJ databases">
        <title>WGS assembly of Glycine max.</title>
        <authorList>
            <person name="Schmutz J."/>
            <person name="Cannon S."/>
            <person name="Schlueter J."/>
            <person name="Ma J."/>
            <person name="Mitros T."/>
            <person name="Nelson W."/>
            <person name="Hyten D."/>
            <person name="Song Q."/>
            <person name="Thelen J."/>
            <person name="Cheng J."/>
            <person name="Xu D."/>
            <person name="Hellsten U."/>
            <person name="May G."/>
            <person name="Yu Y."/>
            <person name="Sakurai T."/>
            <person name="Umezawa T."/>
            <person name="Bhattacharyya M."/>
            <person name="Sandhu D."/>
            <person name="Valliyodan B."/>
            <person name="Lindquist E."/>
            <person name="Peto M."/>
            <person name="Grant D."/>
            <person name="Shu S."/>
            <person name="Goodstein D."/>
            <person name="Barry K."/>
            <person name="Futrell-Griggs M."/>
            <person name="Abernathy B."/>
            <person name="Du J."/>
            <person name="Tian Z."/>
            <person name="Zhu L."/>
            <person name="Gill N."/>
            <person name="Joshi T."/>
            <person name="Libault M."/>
            <person name="Sethuraman A."/>
            <person name="Zhang X."/>
            <person name="Shinozaki K."/>
            <person name="Nguyen H."/>
            <person name="Wing R."/>
            <person name="Cregan P."/>
            <person name="Specht J."/>
            <person name="Grimwood J."/>
            <person name="Rokhsar D."/>
            <person name="Stacey G."/>
            <person name="Shoemaker R."/>
            <person name="Jackson S."/>
        </authorList>
    </citation>
    <scope>NUCLEOTIDE SEQUENCE</scope>
    <source>
        <tissue evidence="9">Callus</tissue>
    </source>
</reference>
<evidence type="ECO:0000313" key="10">
    <source>
        <dbReference type="EnsemblPlants" id="KRH66278"/>
    </source>
</evidence>
<dbReference type="GO" id="GO:0016020">
    <property type="term" value="C:membrane"/>
    <property type="evidence" value="ECO:0007669"/>
    <property type="project" value="UniProtKB-SubCell"/>
</dbReference>
<dbReference type="GO" id="GO:0005524">
    <property type="term" value="F:ATP binding"/>
    <property type="evidence" value="ECO:0007669"/>
    <property type="project" value="InterPro"/>
</dbReference>
<dbReference type="AlphaFoldDB" id="A0A0R0KGU5"/>
<feature type="domain" description="Protein kinase" evidence="8">
    <location>
        <begin position="194"/>
        <end position="459"/>
    </location>
</feature>
<dbReference type="InterPro" id="IPR001245">
    <property type="entry name" value="Ser-Thr/Tyr_kinase_cat_dom"/>
</dbReference>
<reference evidence="9 10" key="1">
    <citation type="journal article" date="2010" name="Nature">
        <title>Genome sequence of the palaeopolyploid soybean.</title>
        <authorList>
            <person name="Schmutz J."/>
            <person name="Cannon S.B."/>
            <person name="Schlueter J."/>
            <person name="Ma J."/>
            <person name="Mitros T."/>
            <person name="Nelson W."/>
            <person name="Hyten D.L."/>
            <person name="Song Q."/>
            <person name="Thelen J.J."/>
            <person name="Cheng J."/>
            <person name="Xu D."/>
            <person name="Hellsten U."/>
            <person name="May G.D."/>
            <person name="Yu Y."/>
            <person name="Sakurai T."/>
            <person name="Umezawa T."/>
            <person name="Bhattacharyya M.K."/>
            <person name="Sandhu D."/>
            <person name="Valliyodan B."/>
            <person name="Lindquist E."/>
            <person name="Peto M."/>
            <person name="Grant D."/>
            <person name="Shu S."/>
            <person name="Goodstein D."/>
            <person name="Barry K."/>
            <person name="Futrell-Griggs M."/>
            <person name="Abernathy B."/>
            <person name="Du J."/>
            <person name="Tian Z."/>
            <person name="Zhu L."/>
            <person name="Gill N."/>
            <person name="Joshi T."/>
            <person name="Libault M."/>
            <person name="Sethuraman A."/>
            <person name="Zhang X.-C."/>
            <person name="Shinozaki K."/>
            <person name="Nguyen H.T."/>
            <person name="Wing R.A."/>
            <person name="Cregan P."/>
            <person name="Specht J."/>
            <person name="Grimwood J."/>
            <person name="Rokhsar D."/>
            <person name="Stacey G."/>
            <person name="Shoemaker R.C."/>
            <person name="Jackson S.A."/>
        </authorList>
    </citation>
    <scope>NUCLEOTIDE SEQUENCE</scope>
    <source>
        <strain evidence="10">cv. Williams 82</strain>
        <tissue evidence="9">Callus</tissue>
    </source>
</reference>
<evidence type="ECO:0000256" key="5">
    <source>
        <dbReference type="ARBA" id="ARBA00022989"/>
    </source>
</evidence>
<evidence type="ECO:0000256" key="6">
    <source>
        <dbReference type="ARBA" id="ARBA00023136"/>
    </source>
</evidence>
<dbReference type="InterPro" id="IPR032675">
    <property type="entry name" value="LRR_dom_sf"/>
</dbReference>
<keyword evidence="2" id="KW-0433">Leucine-rich repeat</keyword>
<protein>
    <recommendedName>
        <fullName evidence="8">Protein kinase domain-containing protein</fullName>
    </recommendedName>
</protein>
<proteinExistence type="predicted"/>
<dbReference type="Gene3D" id="3.80.10.10">
    <property type="entry name" value="Ribonuclease Inhibitor"/>
    <property type="match status" value="1"/>
</dbReference>
<dbReference type="GO" id="GO:0004672">
    <property type="term" value="F:protein kinase activity"/>
    <property type="evidence" value="ECO:0007669"/>
    <property type="project" value="InterPro"/>
</dbReference>
<evidence type="ECO:0000313" key="11">
    <source>
        <dbReference type="Proteomes" id="UP000008827"/>
    </source>
</evidence>
<dbReference type="SUPFAM" id="SSF56112">
    <property type="entry name" value="Protein kinase-like (PK-like)"/>
    <property type="match status" value="1"/>
</dbReference>
<dbReference type="Proteomes" id="UP000008827">
    <property type="component" value="Chromosome 3"/>
</dbReference>
<evidence type="ECO:0000256" key="7">
    <source>
        <dbReference type="SAM" id="Phobius"/>
    </source>
</evidence>
<dbReference type="InterPro" id="IPR000719">
    <property type="entry name" value="Prot_kinase_dom"/>
</dbReference>
<keyword evidence="11" id="KW-1185">Reference proteome</keyword>
<dbReference type="Gene3D" id="1.10.510.10">
    <property type="entry name" value="Transferase(Phosphotransferase) domain 1"/>
    <property type="match status" value="1"/>
</dbReference>
<feature type="transmembrane region" description="Helical" evidence="7">
    <location>
        <begin position="197"/>
        <end position="223"/>
    </location>
</feature>
<evidence type="ECO:0000313" key="9">
    <source>
        <dbReference type="EMBL" id="KRH66278.1"/>
    </source>
</evidence>
<comment type="subcellular location">
    <subcellularLocation>
        <location evidence="1">Membrane</location>
        <topology evidence="1">Single-pass type I membrane protein</topology>
    </subcellularLocation>
</comment>
<gene>
    <name evidence="9" type="ORF">GLYMA_03G096100</name>
</gene>
<dbReference type="EMBL" id="CM000836">
    <property type="protein sequence ID" value="KRH66278.1"/>
    <property type="molecule type" value="Genomic_DNA"/>
</dbReference>
<keyword evidence="6 7" id="KW-0472">Membrane</keyword>
<keyword evidence="5 7" id="KW-1133">Transmembrane helix</keyword>
<dbReference type="InterPro" id="IPR001611">
    <property type="entry name" value="Leu-rich_rpt"/>
</dbReference>
<name>A0A0R0KGU5_SOYBN</name>
<dbReference type="PROSITE" id="PS50011">
    <property type="entry name" value="PROTEIN_KINASE_DOM"/>
    <property type="match status" value="1"/>
</dbReference>
<dbReference type="InterPro" id="IPR051824">
    <property type="entry name" value="LRR_Rcpt-Like_S/T_Kinase"/>
</dbReference>
<dbReference type="PANTHER" id="PTHR48006:SF87">
    <property type="entry name" value="INACTIVE LRR RECEPTOR-LIKE SERINE_THREONINE-PROTEIN KINASE BIR2"/>
    <property type="match status" value="1"/>
</dbReference>
<reference evidence="10" key="2">
    <citation type="submission" date="2018-02" db="UniProtKB">
        <authorList>
            <consortium name="EnsemblPlants"/>
        </authorList>
    </citation>
    <scope>IDENTIFICATION</scope>
    <source>
        <strain evidence="10">Williams 82</strain>
    </source>
</reference>
<evidence type="ECO:0000256" key="2">
    <source>
        <dbReference type="ARBA" id="ARBA00022614"/>
    </source>
</evidence>
<dbReference type="OMA" id="EYKELCF"/>
<sequence length="459" mass="51230">MVEQSRTIIIKESLEDPYNYLKFSRDFNNKTEGYISRFNGVECWHPDENRVLNLKLLNMGLKGQFPRGIQNCSSLTELDLSINKLPGTISGDIATRIPFATSVILASNEFSGEIPVSLANCKFLNTLKLDQNRLTGQIPPQFGVLSRIKTFYVSDNLLMRPVPIFSAGVSKNYANNQGLCGGKSFAPCKAKSSKSNLVVIAGAAVGGVTLATLGLCIGLFFFVRRVSFKKKEEDPEGNKWARSLKGTKQIKFQVKHFRFCMAKRERLLVYKNMPNGNLHDQLHHADGVSTLDWTTRLKIAIGAAKGLAWLHHSCNPHIIHQNISSKYILLDADFEPKISDFGLARLMKPIDTHLSTFVNEEFGDLGYVAPEYKELCFGTVLLELVTGERPTNASKAPETFKGNLVEWITELTSNAEHHDAIDESLVSKDADSDLFQFLKVACNCVSPTPKERPTMFEVY</sequence>
<dbReference type="InterPro" id="IPR011009">
    <property type="entry name" value="Kinase-like_dom_sf"/>
</dbReference>
<dbReference type="Pfam" id="PF00560">
    <property type="entry name" value="LRR_1"/>
    <property type="match status" value="1"/>
</dbReference>
<dbReference type="EnsemblPlants" id="KRH66278">
    <property type="protein sequence ID" value="KRH66278"/>
    <property type="gene ID" value="GLYMA_03G096100"/>
</dbReference>
<keyword evidence="3 7" id="KW-0812">Transmembrane</keyword>
<evidence type="ECO:0000256" key="3">
    <source>
        <dbReference type="ARBA" id="ARBA00022692"/>
    </source>
</evidence>
<dbReference type="SUPFAM" id="SSF52058">
    <property type="entry name" value="L domain-like"/>
    <property type="match status" value="1"/>
</dbReference>
<dbReference type="PANTHER" id="PTHR48006">
    <property type="entry name" value="LEUCINE-RICH REPEAT-CONTAINING PROTEIN DDB_G0281931-RELATED"/>
    <property type="match status" value="1"/>
</dbReference>
<organism evidence="9">
    <name type="scientific">Glycine max</name>
    <name type="common">Soybean</name>
    <name type="synonym">Glycine hispida</name>
    <dbReference type="NCBI Taxonomy" id="3847"/>
    <lineage>
        <taxon>Eukaryota</taxon>
        <taxon>Viridiplantae</taxon>
        <taxon>Streptophyta</taxon>
        <taxon>Embryophyta</taxon>
        <taxon>Tracheophyta</taxon>
        <taxon>Spermatophyta</taxon>
        <taxon>Magnoliopsida</taxon>
        <taxon>eudicotyledons</taxon>
        <taxon>Gunneridae</taxon>
        <taxon>Pentapetalae</taxon>
        <taxon>rosids</taxon>
        <taxon>fabids</taxon>
        <taxon>Fabales</taxon>
        <taxon>Fabaceae</taxon>
        <taxon>Papilionoideae</taxon>
        <taxon>50 kb inversion clade</taxon>
        <taxon>NPAAA clade</taxon>
        <taxon>indigoferoid/millettioid clade</taxon>
        <taxon>Phaseoleae</taxon>
        <taxon>Glycine</taxon>
        <taxon>Glycine subgen. Soja</taxon>
    </lineage>
</organism>
<dbReference type="Pfam" id="PF07714">
    <property type="entry name" value="PK_Tyr_Ser-Thr"/>
    <property type="match status" value="1"/>
</dbReference>
<dbReference type="Gramene" id="KRH66278">
    <property type="protein sequence ID" value="KRH66278"/>
    <property type="gene ID" value="GLYMA_03G096100"/>
</dbReference>
<keyword evidence="4" id="KW-0677">Repeat</keyword>
<accession>A0A0R0KGU5</accession>
<dbReference type="InParanoid" id="A0A0R0KGU5"/>
<dbReference type="SMR" id="A0A0R0KGU5"/>
<evidence type="ECO:0000256" key="1">
    <source>
        <dbReference type="ARBA" id="ARBA00004479"/>
    </source>
</evidence>
<evidence type="ECO:0000256" key="4">
    <source>
        <dbReference type="ARBA" id="ARBA00022737"/>
    </source>
</evidence>